<evidence type="ECO:0000313" key="3">
    <source>
        <dbReference type="Proteomes" id="UP000886595"/>
    </source>
</evidence>
<dbReference type="Proteomes" id="UP000886595">
    <property type="component" value="Unassembled WGS sequence"/>
</dbReference>
<protein>
    <submittedName>
        <fullName evidence="2">Uncharacterized protein</fullName>
    </submittedName>
</protein>
<organism evidence="2 3">
    <name type="scientific">Brassica carinata</name>
    <name type="common">Ethiopian mustard</name>
    <name type="synonym">Abyssinian cabbage</name>
    <dbReference type="NCBI Taxonomy" id="52824"/>
    <lineage>
        <taxon>Eukaryota</taxon>
        <taxon>Viridiplantae</taxon>
        <taxon>Streptophyta</taxon>
        <taxon>Embryophyta</taxon>
        <taxon>Tracheophyta</taxon>
        <taxon>Spermatophyta</taxon>
        <taxon>Magnoliopsida</taxon>
        <taxon>eudicotyledons</taxon>
        <taxon>Gunneridae</taxon>
        <taxon>Pentapetalae</taxon>
        <taxon>rosids</taxon>
        <taxon>malvids</taxon>
        <taxon>Brassicales</taxon>
        <taxon>Brassicaceae</taxon>
        <taxon>Brassiceae</taxon>
        <taxon>Brassica</taxon>
    </lineage>
</organism>
<evidence type="ECO:0000313" key="2">
    <source>
        <dbReference type="EMBL" id="KAG2329069.1"/>
    </source>
</evidence>
<reference evidence="2 3" key="1">
    <citation type="submission" date="2020-02" db="EMBL/GenBank/DDBJ databases">
        <authorList>
            <person name="Ma Q."/>
            <person name="Huang Y."/>
            <person name="Song X."/>
            <person name="Pei D."/>
        </authorList>
    </citation>
    <scope>NUCLEOTIDE SEQUENCE [LARGE SCALE GENOMIC DNA]</scope>
    <source>
        <strain evidence="2">Sxm20200214</strain>
        <tissue evidence="2">Leaf</tissue>
    </source>
</reference>
<evidence type="ECO:0000256" key="1">
    <source>
        <dbReference type="SAM" id="MobiDB-lite"/>
    </source>
</evidence>
<sequence>MSRNAISDVEEGLILPLPTNDHALEDEEGSPLHRDPVENVPDNVDEYEQGEEGDNEYANDGFIVGDQEDEEERQDRDEIDDMPHRDVGDVEELAVEEDEMADFIVDEDGNGHLNKRDHKKRKYMRDANEIFSDVHELLLIRKDGKKA</sequence>
<feature type="region of interest" description="Disordered" evidence="1">
    <location>
        <begin position="1"/>
        <end position="87"/>
    </location>
</feature>
<dbReference type="OrthoDB" id="1101436at2759"/>
<feature type="compositionally biased region" description="Basic and acidic residues" evidence="1">
    <location>
        <begin position="73"/>
        <end position="87"/>
    </location>
</feature>
<accession>A0A8X7WE56</accession>
<gene>
    <name evidence="2" type="ORF">Bca52824_000249</name>
</gene>
<keyword evidence="3" id="KW-1185">Reference proteome</keyword>
<comment type="caution">
    <text evidence="2">The sequence shown here is derived from an EMBL/GenBank/DDBJ whole genome shotgun (WGS) entry which is preliminary data.</text>
</comment>
<name>A0A8X7WE56_BRACI</name>
<feature type="compositionally biased region" description="Acidic residues" evidence="1">
    <location>
        <begin position="43"/>
        <end position="57"/>
    </location>
</feature>
<dbReference type="EMBL" id="JAAMPC010000001">
    <property type="protein sequence ID" value="KAG2329069.1"/>
    <property type="molecule type" value="Genomic_DNA"/>
</dbReference>
<dbReference type="AlphaFoldDB" id="A0A8X7WE56"/>
<proteinExistence type="predicted"/>